<evidence type="ECO:0000256" key="1">
    <source>
        <dbReference type="ARBA" id="ARBA00004323"/>
    </source>
</evidence>
<comment type="caution">
    <text evidence="8">The sequence shown here is derived from an EMBL/GenBank/DDBJ whole genome shotgun (WGS) entry which is preliminary data.</text>
</comment>
<keyword evidence="9" id="KW-1185">Reference proteome</keyword>
<dbReference type="PANTHER" id="PTHR12042:SF21">
    <property type="entry name" value="ALPHA1,4-GALACTOSYLTRANSFERASE 1-RELATED"/>
    <property type="match status" value="1"/>
</dbReference>
<evidence type="ECO:0000313" key="8">
    <source>
        <dbReference type="EMBL" id="KAK9883260.1"/>
    </source>
</evidence>
<feature type="domain" description="Alpha 1,4-glycosyltransferase" evidence="7">
    <location>
        <begin position="240"/>
        <end position="365"/>
    </location>
</feature>
<dbReference type="Pfam" id="PF04572">
    <property type="entry name" value="Gb3_synth"/>
    <property type="match status" value="1"/>
</dbReference>
<dbReference type="Proteomes" id="UP001431783">
    <property type="component" value="Unassembled WGS sequence"/>
</dbReference>
<dbReference type="InterPro" id="IPR007652">
    <property type="entry name" value="A1-4-GlycosylTfrase_dom"/>
</dbReference>
<dbReference type="Gene3D" id="3.90.550.20">
    <property type="match status" value="1"/>
</dbReference>
<dbReference type="SUPFAM" id="SSF53448">
    <property type="entry name" value="Nucleotide-diphospho-sugar transferases"/>
    <property type="match status" value="1"/>
</dbReference>
<keyword evidence="4" id="KW-0808">Transferase</keyword>
<dbReference type="AlphaFoldDB" id="A0AAW1UQD5"/>
<dbReference type="GO" id="GO:0016758">
    <property type="term" value="F:hexosyltransferase activity"/>
    <property type="evidence" value="ECO:0007669"/>
    <property type="project" value="TreeGrafter"/>
</dbReference>
<dbReference type="InterPro" id="IPR029044">
    <property type="entry name" value="Nucleotide-diphossugar_trans"/>
</dbReference>
<protein>
    <recommendedName>
        <fullName evidence="7">Alpha 1,4-glycosyltransferase domain-containing protein</fullName>
    </recommendedName>
</protein>
<dbReference type="PANTHER" id="PTHR12042">
    <property type="entry name" value="LACTOSYLCERAMIDE 4-ALPHA-GALACTOSYLTRANSFERASE ALPHA- 1,4-GALACTOSYLTRANSFERASE"/>
    <property type="match status" value="1"/>
</dbReference>
<evidence type="ECO:0000259" key="7">
    <source>
        <dbReference type="Pfam" id="PF04572"/>
    </source>
</evidence>
<keyword evidence="6" id="KW-0472">Membrane</keyword>
<evidence type="ECO:0000256" key="3">
    <source>
        <dbReference type="ARBA" id="ARBA00022676"/>
    </source>
</evidence>
<dbReference type="InterPro" id="IPR007577">
    <property type="entry name" value="GlycoTrfase_DXD_sugar-bd_CS"/>
</dbReference>
<gene>
    <name evidence="8" type="ORF">WA026_001446</name>
</gene>
<keyword evidence="3" id="KW-0328">Glycosyltransferase</keyword>
<dbReference type="InterPro" id="IPR051981">
    <property type="entry name" value="Glycosyltransf_32"/>
</dbReference>
<keyword evidence="5" id="KW-0333">Golgi apparatus</keyword>
<comment type="subcellular location">
    <subcellularLocation>
        <location evidence="1">Golgi apparatus membrane</location>
        <topology evidence="1">Single-pass type II membrane protein</topology>
    </subcellularLocation>
</comment>
<name>A0AAW1UQD5_9CUCU</name>
<evidence type="ECO:0000256" key="2">
    <source>
        <dbReference type="ARBA" id="ARBA00009003"/>
    </source>
</evidence>
<dbReference type="GO" id="GO:0000139">
    <property type="term" value="C:Golgi membrane"/>
    <property type="evidence" value="ECO:0007669"/>
    <property type="project" value="UniProtKB-SubCell"/>
</dbReference>
<accession>A0AAW1UQD5</accession>
<dbReference type="Pfam" id="PF04488">
    <property type="entry name" value="Gly_transf_sug"/>
    <property type="match status" value="1"/>
</dbReference>
<evidence type="ECO:0000313" key="9">
    <source>
        <dbReference type="Proteomes" id="UP001431783"/>
    </source>
</evidence>
<reference evidence="8 9" key="1">
    <citation type="submission" date="2023-03" db="EMBL/GenBank/DDBJ databases">
        <title>Genome insight into feeding habits of ladybird beetles.</title>
        <authorList>
            <person name="Li H.-S."/>
            <person name="Huang Y.-H."/>
            <person name="Pang H."/>
        </authorList>
    </citation>
    <scope>NUCLEOTIDE SEQUENCE [LARGE SCALE GENOMIC DNA]</scope>
    <source>
        <strain evidence="8">SYSU_2023b</strain>
        <tissue evidence="8">Whole body</tissue>
    </source>
</reference>
<comment type="similarity">
    <text evidence="2">Belongs to the glycosyltransferase 32 family.</text>
</comment>
<sequence length="370" mass="42341">MGQSQKALPHMVLCNKKLFLFLLVLVTVPLLYLTTTSCKPKDRVIYVSRSLKHNRSIACFRYKQNTLPDISTVEVKKGKSIFFHETSCSSYMNDKIIINSRQACAVESAALMNPNFDVYLTFTSPGVFKFENTESDRFLKALMSYDNVRINHLNYENYMKGTIVEELYSKGIIENSPYALEHASDILRFLTLWKYGGIYLDLDVIVLKSFETLPPNFTGCETFFNLGAGILGFGPSDEDGGHIMAAEILEDLKDNFNGSSWGFSGPGVVTRLALKHCKTNETKILCGRICDDYNIYKIEKFYPLAWSSWEKYFNEKDTKLTLKQTKDSHIIHMFNKLSYSRKIPLNSISAYTTFAKKYCPKVFQQCDTNF</sequence>
<evidence type="ECO:0000256" key="6">
    <source>
        <dbReference type="ARBA" id="ARBA00023136"/>
    </source>
</evidence>
<evidence type="ECO:0000256" key="4">
    <source>
        <dbReference type="ARBA" id="ARBA00022679"/>
    </source>
</evidence>
<evidence type="ECO:0000256" key="5">
    <source>
        <dbReference type="ARBA" id="ARBA00023034"/>
    </source>
</evidence>
<organism evidence="8 9">
    <name type="scientific">Henosepilachna vigintioctopunctata</name>
    <dbReference type="NCBI Taxonomy" id="420089"/>
    <lineage>
        <taxon>Eukaryota</taxon>
        <taxon>Metazoa</taxon>
        <taxon>Ecdysozoa</taxon>
        <taxon>Arthropoda</taxon>
        <taxon>Hexapoda</taxon>
        <taxon>Insecta</taxon>
        <taxon>Pterygota</taxon>
        <taxon>Neoptera</taxon>
        <taxon>Endopterygota</taxon>
        <taxon>Coleoptera</taxon>
        <taxon>Polyphaga</taxon>
        <taxon>Cucujiformia</taxon>
        <taxon>Coccinelloidea</taxon>
        <taxon>Coccinellidae</taxon>
        <taxon>Epilachninae</taxon>
        <taxon>Epilachnini</taxon>
        <taxon>Henosepilachna</taxon>
    </lineage>
</organism>
<dbReference type="EMBL" id="JARQZJ010000091">
    <property type="protein sequence ID" value="KAK9883260.1"/>
    <property type="molecule type" value="Genomic_DNA"/>
</dbReference>
<proteinExistence type="inferred from homology"/>
<dbReference type="GO" id="GO:0006688">
    <property type="term" value="P:glycosphingolipid biosynthetic process"/>
    <property type="evidence" value="ECO:0007669"/>
    <property type="project" value="TreeGrafter"/>
</dbReference>